<gene>
    <name evidence="1" type="ORF">Q764_00725</name>
</gene>
<comment type="caution">
    <text evidence="1">The sequence shown here is derived from an EMBL/GenBank/DDBJ whole genome shotgun (WGS) entry which is preliminary data.</text>
</comment>
<reference evidence="1 2" key="1">
    <citation type="submission" date="2013-09" db="EMBL/GenBank/DDBJ databases">
        <authorList>
            <person name="Zeng Z."/>
            <person name="Chen C."/>
        </authorList>
    </citation>
    <scope>NUCLEOTIDE SEQUENCE [LARGE SCALE GENOMIC DNA]</scope>
    <source>
        <strain evidence="1 2">GH29-5</strain>
    </source>
</reference>
<dbReference type="AlphaFoldDB" id="A0A0A2MEK6"/>
<evidence type="ECO:0000313" key="1">
    <source>
        <dbReference type="EMBL" id="KGO90679.1"/>
    </source>
</evidence>
<keyword evidence="2" id="KW-1185">Reference proteome</keyword>
<dbReference type="Proteomes" id="UP000030121">
    <property type="component" value="Unassembled WGS sequence"/>
</dbReference>
<proteinExistence type="predicted"/>
<organism evidence="1 2">
    <name type="scientific">Flavobacterium suncheonense GH29-5 = DSM 17707</name>
    <dbReference type="NCBI Taxonomy" id="1121899"/>
    <lineage>
        <taxon>Bacteria</taxon>
        <taxon>Pseudomonadati</taxon>
        <taxon>Bacteroidota</taxon>
        <taxon>Flavobacteriia</taxon>
        <taxon>Flavobacteriales</taxon>
        <taxon>Flavobacteriaceae</taxon>
        <taxon>Flavobacterium</taxon>
    </lineage>
</organism>
<name>A0A0A2MEK6_9FLAO</name>
<accession>A0A0A2MEK6</accession>
<sequence length="228" mass="24289">MDMTVINITIPANNVYEGTFNYDENSSAHLSYSNEVNSYSSTETGGNFTLTITDYNLEAGTISGTFSGTIFDLAGNSISITNGQINNVRVMSTNYYSNGTMSLSRNGGASFSMDNNLDDKKFVTIIENSETNQILVNGNNATLTSDFGLYSIGFPNNVIPGTYDLTSDSGFTAGIGNSDSEPEYNLTSGTITITSHNGNTVSGTFNYTVNNGVQTVTISNGSFSITHN</sequence>
<dbReference type="EMBL" id="JRLW01000001">
    <property type="protein sequence ID" value="KGO90679.1"/>
    <property type="molecule type" value="Genomic_DNA"/>
</dbReference>
<dbReference type="eggNOG" id="ENOG5030YJ8">
    <property type="taxonomic scope" value="Bacteria"/>
</dbReference>
<protein>
    <submittedName>
        <fullName evidence="1">Uncharacterized protein</fullName>
    </submittedName>
</protein>
<evidence type="ECO:0000313" key="2">
    <source>
        <dbReference type="Proteomes" id="UP000030121"/>
    </source>
</evidence>